<evidence type="ECO:0000256" key="3">
    <source>
        <dbReference type="SAM" id="Phobius"/>
    </source>
</evidence>
<dbReference type="PANTHER" id="PTHR45701">
    <property type="entry name" value="SYNAPTOBREVIN FAMILY MEMBER"/>
    <property type="match status" value="1"/>
</dbReference>
<evidence type="ECO:0000256" key="1">
    <source>
        <dbReference type="PROSITE-ProRule" id="PRU00290"/>
    </source>
</evidence>
<evidence type="ECO:0000313" key="5">
    <source>
        <dbReference type="EMBL" id="KAH3664627.1"/>
    </source>
</evidence>
<name>A0A9P8P3L6_9ASCO</name>
<feature type="transmembrane region" description="Helical" evidence="3">
    <location>
        <begin position="117"/>
        <end position="138"/>
    </location>
</feature>
<reference evidence="5" key="2">
    <citation type="submission" date="2021-01" db="EMBL/GenBank/DDBJ databases">
        <authorList>
            <person name="Schikora-Tamarit M.A."/>
        </authorList>
    </citation>
    <scope>NUCLEOTIDE SEQUENCE</scope>
    <source>
        <strain evidence="5">NCAIM Y.01608</strain>
    </source>
</reference>
<proteinExistence type="predicted"/>
<comment type="caution">
    <text evidence="5">The sequence shown here is derived from an EMBL/GenBank/DDBJ whole genome shotgun (WGS) entry which is preliminary data.</text>
</comment>
<feature type="domain" description="V-SNARE coiled-coil homology" evidence="4">
    <location>
        <begin position="53"/>
        <end position="113"/>
    </location>
</feature>
<keyword evidence="1" id="KW-0175">Coiled coil</keyword>
<dbReference type="PROSITE" id="PS50892">
    <property type="entry name" value="V_SNARE"/>
    <property type="match status" value="1"/>
</dbReference>
<dbReference type="AlphaFoldDB" id="A0A9P8P3L6"/>
<sequence length="325" mass="36426">MPARAQMRKKNAAHELSVITSPSNMSGAQAYDPYNPFNDDAQKEQNTQPSNQNLHNLQNTLQETAGIMRNNIEAINQRGEVLEDIDTRANDLSTNAKLFNRSANQVRKDMWKKNLKLKLCLALVIVILLVVIIVPIAIHFRVWKPAAGATDTSSHPEFDGRCTTPPDASRFAHVLADGVVSQNGGLRIGHKRVQLVSVGKPEGTMFDHVVILQSAHNALYHAQDFAQERLTLRGKTKPPHIAQNNDDDPCWEENFFAGQLRGHGGRRQSNTFQQTIDCFFVQGLRIAQQRPQLAVDGFKIHIVLIRGRGHDRRRTRFVVSVTLVV</sequence>
<gene>
    <name evidence="5" type="ORF">OGATHE_003442</name>
</gene>
<dbReference type="Pfam" id="PF00957">
    <property type="entry name" value="Synaptobrevin"/>
    <property type="match status" value="1"/>
</dbReference>
<accession>A0A9P8P3L6</accession>
<dbReference type="EMBL" id="JAEUBD010001178">
    <property type="protein sequence ID" value="KAH3664627.1"/>
    <property type="molecule type" value="Genomic_DNA"/>
</dbReference>
<dbReference type="InterPro" id="IPR001388">
    <property type="entry name" value="Synaptobrevin-like"/>
</dbReference>
<keyword evidence="3" id="KW-0812">Transmembrane</keyword>
<keyword evidence="3" id="KW-1133">Transmembrane helix</keyword>
<dbReference type="Proteomes" id="UP000788993">
    <property type="component" value="Unassembled WGS sequence"/>
</dbReference>
<feature type="compositionally biased region" description="Polar residues" evidence="2">
    <location>
        <begin position="18"/>
        <end position="27"/>
    </location>
</feature>
<dbReference type="SUPFAM" id="SSF58038">
    <property type="entry name" value="SNARE fusion complex"/>
    <property type="match status" value="1"/>
</dbReference>
<evidence type="ECO:0000256" key="2">
    <source>
        <dbReference type="SAM" id="MobiDB-lite"/>
    </source>
</evidence>
<dbReference type="GO" id="GO:0016020">
    <property type="term" value="C:membrane"/>
    <property type="evidence" value="ECO:0007669"/>
    <property type="project" value="InterPro"/>
</dbReference>
<feature type="region of interest" description="Disordered" evidence="2">
    <location>
        <begin position="1"/>
        <end position="53"/>
    </location>
</feature>
<dbReference type="InterPro" id="IPR042855">
    <property type="entry name" value="V_SNARE_CC"/>
</dbReference>
<evidence type="ECO:0000313" key="6">
    <source>
        <dbReference type="Proteomes" id="UP000788993"/>
    </source>
</evidence>
<dbReference type="PRINTS" id="PR00219">
    <property type="entry name" value="SYNAPTOBREVN"/>
</dbReference>
<dbReference type="GO" id="GO:0016192">
    <property type="term" value="P:vesicle-mediated transport"/>
    <property type="evidence" value="ECO:0007669"/>
    <property type="project" value="InterPro"/>
</dbReference>
<keyword evidence="6" id="KW-1185">Reference proteome</keyword>
<protein>
    <recommendedName>
        <fullName evidence="4">V-SNARE coiled-coil homology domain-containing protein</fullName>
    </recommendedName>
</protein>
<keyword evidence="3" id="KW-0472">Membrane</keyword>
<reference evidence="5" key="1">
    <citation type="journal article" date="2021" name="Open Biol.">
        <title>Shared evolutionary footprints suggest mitochondrial oxidative damage underlies multiple complex I losses in fungi.</title>
        <authorList>
            <person name="Schikora-Tamarit M.A."/>
            <person name="Marcet-Houben M."/>
            <person name="Nosek J."/>
            <person name="Gabaldon T."/>
        </authorList>
    </citation>
    <scope>NUCLEOTIDE SEQUENCE</scope>
    <source>
        <strain evidence="5">NCAIM Y.01608</strain>
    </source>
</reference>
<feature type="compositionally biased region" description="Basic residues" evidence="2">
    <location>
        <begin position="1"/>
        <end position="11"/>
    </location>
</feature>
<dbReference type="InterPro" id="IPR016444">
    <property type="entry name" value="Synaptobrevin/VAMP"/>
</dbReference>
<evidence type="ECO:0000259" key="4">
    <source>
        <dbReference type="PROSITE" id="PS50892"/>
    </source>
</evidence>
<dbReference type="Gene3D" id="1.20.5.110">
    <property type="match status" value="1"/>
</dbReference>
<organism evidence="5 6">
    <name type="scientific">Ogataea polymorpha</name>
    <dbReference type="NCBI Taxonomy" id="460523"/>
    <lineage>
        <taxon>Eukaryota</taxon>
        <taxon>Fungi</taxon>
        <taxon>Dikarya</taxon>
        <taxon>Ascomycota</taxon>
        <taxon>Saccharomycotina</taxon>
        <taxon>Pichiomycetes</taxon>
        <taxon>Pichiales</taxon>
        <taxon>Pichiaceae</taxon>
        <taxon>Ogataea</taxon>
    </lineage>
</organism>